<keyword evidence="2" id="KW-1185">Reference proteome</keyword>
<dbReference type="RefSeq" id="WP_002944289.1">
    <property type="nucleotide sequence ID" value="NZ_ACFU01000005.1"/>
</dbReference>
<protein>
    <submittedName>
        <fullName evidence="1">Uncharacterized protein</fullName>
    </submittedName>
</protein>
<dbReference type="OrthoDB" id="9977560at2"/>
<gene>
    <name evidence="1" type="ORF">CAMRE0001_1303</name>
</gene>
<sequence length="47" mass="5239">MLLPALNLSGRVKFTAEICPPLYPKTELNLTQHRSNSASNLTPIPKY</sequence>
<dbReference type="Proteomes" id="UP000003082">
    <property type="component" value="Unassembled WGS sequence"/>
</dbReference>
<evidence type="ECO:0000313" key="1">
    <source>
        <dbReference type="EMBL" id="EEF14711.1"/>
    </source>
</evidence>
<dbReference type="AlphaFoldDB" id="B9CZZ5"/>
<name>B9CZZ5_CAMRE</name>
<evidence type="ECO:0000313" key="2">
    <source>
        <dbReference type="Proteomes" id="UP000003082"/>
    </source>
</evidence>
<dbReference type="STRING" id="553218.CAMRE0001_1303"/>
<proteinExistence type="predicted"/>
<accession>B9CZZ5</accession>
<reference evidence="1 2" key="1">
    <citation type="submission" date="2008-08" db="EMBL/GenBank/DDBJ databases">
        <authorList>
            <person name="Madupu R."/>
            <person name="Durkin A.S."/>
            <person name="Torralba M."/>
            <person name="Methe B."/>
            <person name="Sutton G.G."/>
            <person name="Strausberg R.L."/>
            <person name="Nelson K.E."/>
        </authorList>
    </citation>
    <scope>NUCLEOTIDE SEQUENCE [LARGE SCALE GENOMIC DNA]</scope>
    <source>
        <strain evidence="1 2">RM3267</strain>
    </source>
</reference>
<dbReference type="EMBL" id="ACFU01000005">
    <property type="protein sequence ID" value="EEF14711.1"/>
    <property type="molecule type" value="Genomic_DNA"/>
</dbReference>
<organism evidence="1 2">
    <name type="scientific">Campylobacter rectus RM3267</name>
    <dbReference type="NCBI Taxonomy" id="553218"/>
    <lineage>
        <taxon>Bacteria</taxon>
        <taxon>Pseudomonadati</taxon>
        <taxon>Campylobacterota</taxon>
        <taxon>Epsilonproteobacteria</taxon>
        <taxon>Campylobacterales</taxon>
        <taxon>Campylobacteraceae</taxon>
        <taxon>Campylobacter</taxon>
    </lineage>
</organism>
<comment type="caution">
    <text evidence="1">The sequence shown here is derived from an EMBL/GenBank/DDBJ whole genome shotgun (WGS) entry which is preliminary data.</text>
</comment>